<accession>A0A9P4Q936</accession>
<gene>
    <name evidence="3" type="ORF">K431DRAFT_285979</name>
</gene>
<evidence type="ECO:0000256" key="1">
    <source>
        <dbReference type="SAM" id="MobiDB-lite"/>
    </source>
</evidence>
<evidence type="ECO:0008006" key="5">
    <source>
        <dbReference type="Google" id="ProtNLM"/>
    </source>
</evidence>
<feature type="compositionally biased region" description="Low complexity" evidence="1">
    <location>
        <begin position="467"/>
        <end position="488"/>
    </location>
</feature>
<dbReference type="Proteomes" id="UP000799441">
    <property type="component" value="Unassembled WGS sequence"/>
</dbReference>
<feature type="region of interest" description="Disordered" evidence="1">
    <location>
        <begin position="1"/>
        <end position="47"/>
    </location>
</feature>
<feature type="transmembrane region" description="Helical" evidence="2">
    <location>
        <begin position="316"/>
        <end position="343"/>
    </location>
</feature>
<evidence type="ECO:0000313" key="3">
    <source>
        <dbReference type="EMBL" id="KAF2720322.1"/>
    </source>
</evidence>
<comment type="caution">
    <text evidence="3">The sequence shown here is derived from an EMBL/GenBank/DDBJ whole genome shotgun (WGS) entry which is preliminary data.</text>
</comment>
<dbReference type="PANTHER" id="PTHR42069:SF1">
    <property type="entry name" value="MARVEL DOMAIN-CONTAINING PROTEIN"/>
    <property type="match status" value="1"/>
</dbReference>
<keyword evidence="2" id="KW-1133">Transmembrane helix</keyword>
<keyword evidence="2" id="KW-0472">Membrane</keyword>
<feature type="region of interest" description="Disordered" evidence="1">
    <location>
        <begin position="109"/>
        <end position="131"/>
    </location>
</feature>
<keyword evidence="4" id="KW-1185">Reference proteome</keyword>
<feature type="transmembrane region" description="Helical" evidence="2">
    <location>
        <begin position="169"/>
        <end position="194"/>
    </location>
</feature>
<sequence>MSHQGNKKKPQITIATRERSDSDDTTSSSSSTAPSLKSPRAARFAEATAVNSPIEPKKLAFRTPTPTNHVMAQPQISDLGFGYVNRHESVEMPDTDNNDYPPMHDVPKTPLKSPLKSAMKTPGAPPRDLGNILSPTFQEEEVLNKAEEYTEKQQATDVKIKTRVRIAKMLLRGVNFSCSLIVLAMIGSTFAIFNATKALPPRNNLPPWAPQQKVWPQILLLSIACISLFMSMVIFYAYFKGGHRRAEKAAMYYTTFAVAFFIFSIVMWGIGAGVLQGSHQGSNNKDMWGWACVQNPRHDVFQNDVDYDLICRLQNWSLVCCIIEVVVETITIAVYGVVFYRFYSKNKLRKSMAVRDRARSDMYLAQLRTQSAPNTPGYPLSPSAGGWIPPPSEQSFNKGPMVEEGVQYVDVSKRAKVQPFTLQPAPVKNATPKMAQVGFAPMQQPSVPQRERTPSPPVDQRSPLMAPPHFQAPEQQQQQYHQPYTYQQEHFDAAPGEQQYEDVPIPGAYASPLSSPTIAPRTMTFPYQR</sequence>
<feature type="transmembrane region" description="Helical" evidence="2">
    <location>
        <begin position="251"/>
        <end position="275"/>
    </location>
</feature>
<organism evidence="3 4">
    <name type="scientific">Polychaeton citri CBS 116435</name>
    <dbReference type="NCBI Taxonomy" id="1314669"/>
    <lineage>
        <taxon>Eukaryota</taxon>
        <taxon>Fungi</taxon>
        <taxon>Dikarya</taxon>
        <taxon>Ascomycota</taxon>
        <taxon>Pezizomycotina</taxon>
        <taxon>Dothideomycetes</taxon>
        <taxon>Dothideomycetidae</taxon>
        <taxon>Capnodiales</taxon>
        <taxon>Capnodiaceae</taxon>
        <taxon>Polychaeton</taxon>
    </lineage>
</organism>
<reference evidence="3" key="1">
    <citation type="journal article" date="2020" name="Stud. Mycol.">
        <title>101 Dothideomycetes genomes: a test case for predicting lifestyles and emergence of pathogens.</title>
        <authorList>
            <person name="Haridas S."/>
            <person name="Albert R."/>
            <person name="Binder M."/>
            <person name="Bloem J."/>
            <person name="Labutti K."/>
            <person name="Salamov A."/>
            <person name="Andreopoulos B."/>
            <person name="Baker S."/>
            <person name="Barry K."/>
            <person name="Bills G."/>
            <person name="Bluhm B."/>
            <person name="Cannon C."/>
            <person name="Castanera R."/>
            <person name="Culley D."/>
            <person name="Daum C."/>
            <person name="Ezra D."/>
            <person name="Gonzalez J."/>
            <person name="Henrissat B."/>
            <person name="Kuo A."/>
            <person name="Liang C."/>
            <person name="Lipzen A."/>
            <person name="Lutzoni F."/>
            <person name="Magnuson J."/>
            <person name="Mondo S."/>
            <person name="Nolan M."/>
            <person name="Ohm R."/>
            <person name="Pangilinan J."/>
            <person name="Park H.-J."/>
            <person name="Ramirez L."/>
            <person name="Alfaro M."/>
            <person name="Sun H."/>
            <person name="Tritt A."/>
            <person name="Yoshinaga Y."/>
            <person name="Zwiers L.-H."/>
            <person name="Turgeon B."/>
            <person name="Goodwin S."/>
            <person name="Spatafora J."/>
            <person name="Crous P."/>
            <person name="Grigoriev I."/>
        </authorList>
    </citation>
    <scope>NUCLEOTIDE SEQUENCE</scope>
    <source>
        <strain evidence="3">CBS 116435</strain>
    </source>
</reference>
<feature type="region of interest" description="Disordered" evidence="1">
    <location>
        <begin position="440"/>
        <end position="529"/>
    </location>
</feature>
<dbReference type="EMBL" id="MU003801">
    <property type="protein sequence ID" value="KAF2720322.1"/>
    <property type="molecule type" value="Genomic_DNA"/>
</dbReference>
<dbReference type="AlphaFoldDB" id="A0A9P4Q936"/>
<feature type="transmembrane region" description="Helical" evidence="2">
    <location>
        <begin position="214"/>
        <end position="239"/>
    </location>
</feature>
<dbReference type="PANTHER" id="PTHR42069">
    <property type="entry name" value="HYPHAL ANASTAMOSIS-8 PROTEIN"/>
    <property type="match status" value="1"/>
</dbReference>
<keyword evidence="2" id="KW-0812">Transmembrane</keyword>
<evidence type="ECO:0000256" key="2">
    <source>
        <dbReference type="SAM" id="Phobius"/>
    </source>
</evidence>
<feature type="compositionally biased region" description="Basic residues" evidence="1">
    <location>
        <begin position="1"/>
        <end position="10"/>
    </location>
</feature>
<proteinExistence type="predicted"/>
<name>A0A9P4Q936_9PEZI</name>
<dbReference type="OrthoDB" id="5420724at2759"/>
<evidence type="ECO:0000313" key="4">
    <source>
        <dbReference type="Proteomes" id="UP000799441"/>
    </source>
</evidence>
<protein>
    <recommendedName>
        <fullName evidence="5">MARVEL domain-containing protein</fullName>
    </recommendedName>
</protein>